<dbReference type="Pfam" id="PF01522">
    <property type="entry name" value="Polysacc_deac_1"/>
    <property type="match status" value="1"/>
</dbReference>
<comment type="subcellular location">
    <subcellularLocation>
        <location evidence="1">Secreted</location>
    </subcellularLocation>
</comment>
<dbReference type="EMBL" id="JBHSKS010000002">
    <property type="protein sequence ID" value="MFC5190710.1"/>
    <property type="molecule type" value="Genomic_DNA"/>
</dbReference>
<dbReference type="SUPFAM" id="SSF88713">
    <property type="entry name" value="Glycoside hydrolase/deacetylase"/>
    <property type="match status" value="1"/>
</dbReference>
<dbReference type="InterPro" id="IPR011330">
    <property type="entry name" value="Glyco_hydro/deAcase_b/a-brl"/>
</dbReference>
<feature type="domain" description="NodB homology" evidence="3">
    <location>
        <begin position="86"/>
        <end position="245"/>
    </location>
</feature>
<keyword evidence="5" id="KW-1185">Reference proteome</keyword>
<dbReference type="Gene3D" id="3.20.20.370">
    <property type="entry name" value="Glycoside hydrolase/deacetylase"/>
    <property type="match status" value="1"/>
</dbReference>
<proteinExistence type="predicted"/>
<name>A0ABW0BSV4_9BACT</name>
<dbReference type="Proteomes" id="UP001596163">
    <property type="component" value="Unassembled WGS sequence"/>
</dbReference>
<evidence type="ECO:0000313" key="5">
    <source>
        <dbReference type="Proteomes" id="UP001596163"/>
    </source>
</evidence>
<reference evidence="5" key="1">
    <citation type="journal article" date="2019" name="Int. J. Syst. Evol. Microbiol.">
        <title>The Global Catalogue of Microorganisms (GCM) 10K type strain sequencing project: providing services to taxonomists for standard genome sequencing and annotation.</title>
        <authorList>
            <consortium name="The Broad Institute Genomics Platform"/>
            <consortium name="The Broad Institute Genome Sequencing Center for Infectious Disease"/>
            <person name="Wu L."/>
            <person name="Ma J."/>
        </authorList>
    </citation>
    <scope>NUCLEOTIDE SEQUENCE [LARGE SCALE GENOMIC DNA]</scope>
    <source>
        <strain evidence="5">CGMCC 1.7030</strain>
    </source>
</reference>
<dbReference type="PANTHER" id="PTHR34216">
    <property type="match status" value="1"/>
</dbReference>
<sequence>MRQSLLILGFWVIGIAFCLGQQTSFQAAPSLSYHNVRPFTTQEPAYFIDPARLEEHMKKLKELGFQSVLPEHVEARFYQGKKLPGKSILISFDDTRADHFLAAAPILEKYGFRGVFYIMTVSIGKSGYMTKAQIKELSDRGHTIGLHTWDHQDLRKLPDDQWKIQIDKPKALLEEVTGRKVTSLAYPFGLWNTMAVQELKSRGLRSAYQLGGKMDPNDPVFTMPRILVPGNWSAERLVKEIETRF</sequence>
<dbReference type="InterPro" id="IPR051398">
    <property type="entry name" value="Polysacch_Deacetylase"/>
</dbReference>
<gene>
    <name evidence="4" type="ORF">ACFPIK_02950</name>
</gene>
<evidence type="ECO:0000256" key="2">
    <source>
        <dbReference type="ARBA" id="ARBA00022729"/>
    </source>
</evidence>
<dbReference type="GO" id="GO:0016787">
    <property type="term" value="F:hydrolase activity"/>
    <property type="evidence" value="ECO:0007669"/>
    <property type="project" value="UniProtKB-KW"/>
</dbReference>
<comment type="caution">
    <text evidence="4">The sequence shown here is derived from an EMBL/GenBank/DDBJ whole genome shotgun (WGS) entry which is preliminary data.</text>
</comment>
<dbReference type="EC" id="3.-.-.-" evidence="4"/>
<dbReference type="InterPro" id="IPR002509">
    <property type="entry name" value="NODB_dom"/>
</dbReference>
<evidence type="ECO:0000259" key="3">
    <source>
        <dbReference type="PROSITE" id="PS51677"/>
    </source>
</evidence>
<evidence type="ECO:0000313" key="4">
    <source>
        <dbReference type="EMBL" id="MFC5190710.1"/>
    </source>
</evidence>
<dbReference type="PROSITE" id="PS51677">
    <property type="entry name" value="NODB"/>
    <property type="match status" value="1"/>
</dbReference>
<evidence type="ECO:0000256" key="1">
    <source>
        <dbReference type="ARBA" id="ARBA00004613"/>
    </source>
</evidence>
<protein>
    <submittedName>
        <fullName evidence="4">Polysaccharide deacetylase family protein</fullName>
        <ecNumber evidence="4">3.-.-.-</ecNumber>
    </submittedName>
</protein>
<dbReference type="RefSeq" id="WP_377912056.1">
    <property type="nucleotide sequence ID" value="NZ_JBHSKS010000002.1"/>
</dbReference>
<organism evidence="4 5">
    <name type="scientific">Algoriphagus aquatilis</name>
    <dbReference type="NCBI Taxonomy" id="490186"/>
    <lineage>
        <taxon>Bacteria</taxon>
        <taxon>Pseudomonadati</taxon>
        <taxon>Bacteroidota</taxon>
        <taxon>Cytophagia</taxon>
        <taxon>Cytophagales</taxon>
        <taxon>Cyclobacteriaceae</taxon>
        <taxon>Algoriphagus</taxon>
    </lineage>
</organism>
<accession>A0ABW0BSV4</accession>
<dbReference type="PANTHER" id="PTHR34216:SF3">
    <property type="entry name" value="POLY-BETA-1,6-N-ACETYL-D-GLUCOSAMINE N-DEACETYLASE"/>
    <property type="match status" value="1"/>
</dbReference>
<keyword evidence="2" id="KW-0732">Signal</keyword>
<dbReference type="CDD" id="cd10918">
    <property type="entry name" value="CE4_NodB_like_5s_6s"/>
    <property type="match status" value="1"/>
</dbReference>
<keyword evidence="4" id="KW-0378">Hydrolase</keyword>